<dbReference type="AlphaFoldDB" id="A0A520MCY0"/>
<evidence type="ECO:0008006" key="4">
    <source>
        <dbReference type="Google" id="ProtNLM"/>
    </source>
</evidence>
<feature type="signal peptide" evidence="1">
    <location>
        <begin position="1"/>
        <end position="23"/>
    </location>
</feature>
<dbReference type="Proteomes" id="UP000318359">
    <property type="component" value="Unassembled WGS sequence"/>
</dbReference>
<organism evidence="2 3">
    <name type="scientific">SAR86 cluster bacterium</name>
    <dbReference type="NCBI Taxonomy" id="2030880"/>
    <lineage>
        <taxon>Bacteria</taxon>
        <taxon>Pseudomonadati</taxon>
        <taxon>Pseudomonadota</taxon>
        <taxon>Gammaproteobacteria</taxon>
        <taxon>SAR86 cluster</taxon>
    </lineage>
</organism>
<keyword evidence="1" id="KW-0732">Signal</keyword>
<comment type="caution">
    <text evidence="2">The sequence shown here is derived from an EMBL/GenBank/DDBJ whole genome shotgun (WGS) entry which is preliminary data.</text>
</comment>
<accession>A0A520MCY0</accession>
<reference evidence="2 3" key="1">
    <citation type="submission" date="2019-02" db="EMBL/GenBank/DDBJ databases">
        <title>Prokaryotic population dynamics and viral predation in marine succession experiment using metagenomics: the confinement effect.</title>
        <authorList>
            <person name="Haro-Moreno J.M."/>
            <person name="Rodriguez-Valera F."/>
            <person name="Lopez-Perez M."/>
        </authorList>
    </citation>
    <scope>NUCLEOTIDE SEQUENCE [LARGE SCALE GENOMIC DNA]</scope>
    <source>
        <strain evidence="2">MED-G167</strain>
    </source>
</reference>
<dbReference type="EMBL" id="SHBM01000001">
    <property type="protein sequence ID" value="RZO19092.1"/>
    <property type="molecule type" value="Genomic_DNA"/>
</dbReference>
<gene>
    <name evidence="2" type="ORF">EVB00_00020</name>
</gene>
<evidence type="ECO:0000313" key="3">
    <source>
        <dbReference type="Proteomes" id="UP000318359"/>
    </source>
</evidence>
<proteinExistence type="predicted"/>
<feature type="chain" id="PRO_5021905512" description="Cytochrome c domain-containing protein" evidence="1">
    <location>
        <begin position="24"/>
        <end position="347"/>
    </location>
</feature>
<sequence>MKSYKNFFLIFSLNIFILNNVFAQVDNSVVLNNKVAPKLSDYGFFEDLNAQIPTKGVLPYELITPLFSDYADKLRFIYMPEGGFAEFIPNKVFDFPNGTVLIKTFAYLNDHEESNLDKQLLETRLLIKKKGQWKNVSYVWNQEQSDAFLTIAGKTIPTQFVNQDGDIQEVRYRVPNINQCKECHQSDKSIKPIGPKARNLNKNLAYQEGTMNQLLKWHKQGWINKDLEFKTMPNWEDASLTLDHRARSYLDINCGHCHIDGGSADTTGLYLDFAEERKIHLGYYKKPIATGRASNNLKYSIVPGKPEESILLYRMESLDPGIMMPESGRALEHEEAIKLISEWIKSL</sequence>
<dbReference type="InterPro" id="IPR022269">
    <property type="entry name" value="SO_2930-like_C"/>
</dbReference>
<dbReference type="NCBIfam" id="TIGR03806">
    <property type="entry name" value="chp_HNE_0200"/>
    <property type="match status" value="1"/>
</dbReference>
<name>A0A520MCY0_9GAMM</name>
<evidence type="ECO:0000256" key="1">
    <source>
        <dbReference type="SAM" id="SignalP"/>
    </source>
</evidence>
<protein>
    <recommendedName>
        <fullName evidence="4">Cytochrome c domain-containing protein</fullName>
    </recommendedName>
</protein>
<evidence type="ECO:0000313" key="2">
    <source>
        <dbReference type="EMBL" id="RZO19092.1"/>
    </source>
</evidence>